<dbReference type="PROSITE" id="PS50053">
    <property type="entry name" value="UBIQUITIN_2"/>
    <property type="match status" value="1"/>
</dbReference>
<name>A0A8S1SJ48_9CILI</name>
<sequence>MMIKKDSDFIVSDILEISESIAISQNKSSGQIGELVIFSKANNRFIELGQPINEVLKNLNFDEFEIQNRYSESYSLQPINVRINVVDNKYTIQRSFQLSRFDKLSQIGEEILKYLNKTKEECELLFIIQGQEYYPFKINLRLVDINFIDNDEIQIEIPIKLIISLQDGGRDSKITLLSKSSNTFRHIENQIKQRLSFENDNVLLKFEVDNKILSEQMYNQTLKDFGINENSKISVKQLYTGGFQRQKHQY</sequence>
<evidence type="ECO:0000313" key="4">
    <source>
        <dbReference type="Proteomes" id="UP000689195"/>
    </source>
</evidence>
<proteinExistence type="predicted"/>
<evidence type="ECO:0000313" key="2">
    <source>
        <dbReference type="EMBL" id="CAD8138392.1"/>
    </source>
</evidence>
<dbReference type="AlphaFoldDB" id="A0A8S1SJ48"/>
<reference evidence="3" key="1">
    <citation type="submission" date="2021-01" db="EMBL/GenBank/DDBJ databases">
        <authorList>
            <consortium name="Genoscope - CEA"/>
            <person name="William W."/>
        </authorList>
    </citation>
    <scope>NUCLEOTIDE SEQUENCE</scope>
</reference>
<dbReference type="Proteomes" id="UP000689195">
    <property type="component" value="Unassembled WGS sequence"/>
</dbReference>
<dbReference type="OrthoDB" id="310677at2759"/>
<dbReference type="InterPro" id="IPR000626">
    <property type="entry name" value="Ubiquitin-like_dom"/>
</dbReference>
<comment type="caution">
    <text evidence="3">The sequence shown here is derived from an EMBL/GenBank/DDBJ whole genome shotgun (WGS) entry which is preliminary data.</text>
</comment>
<accession>A0A8S1SJ48</accession>
<protein>
    <recommendedName>
        <fullName evidence="1">Ubiquitin-like domain-containing protein</fullName>
    </recommendedName>
</protein>
<evidence type="ECO:0000259" key="1">
    <source>
        <dbReference type="PROSITE" id="PS50053"/>
    </source>
</evidence>
<dbReference type="EMBL" id="CAJJDO010000007">
    <property type="protein sequence ID" value="CAD8138394.1"/>
    <property type="molecule type" value="Genomic_DNA"/>
</dbReference>
<gene>
    <name evidence="2" type="ORF">PPENT_87.1.T0070092</name>
    <name evidence="3" type="ORF">PPENT_87.1.T0070093</name>
</gene>
<dbReference type="EMBL" id="CAJJDO010000007">
    <property type="protein sequence ID" value="CAD8138392.1"/>
    <property type="molecule type" value="Genomic_DNA"/>
</dbReference>
<feature type="domain" description="Ubiquitin-like" evidence="1">
    <location>
        <begin position="159"/>
        <end position="242"/>
    </location>
</feature>
<organism evidence="3 4">
    <name type="scientific">Paramecium pentaurelia</name>
    <dbReference type="NCBI Taxonomy" id="43138"/>
    <lineage>
        <taxon>Eukaryota</taxon>
        <taxon>Sar</taxon>
        <taxon>Alveolata</taxon>
        <taxon>Ciliophora</taxon>
        <taxon>Intramacronucleata</taxon>
        <taxon>Oligohymenophorea</taxon>
        <taxon>Peniculida</taxon>
        <taxon>Parameciidae</taxon>
        <taxon>Paramecium</taxon>
    </lineage>
</organism>
<keyword evidence="4" id="KW-1185">Reference proteome</keyword>
<evidence type="ECO:0000313" key="3">
    <source>
        <dbReference type="EMBL" id="CAD8138394.1"/>
    </source>
</evidence>